<comment type="similarity">
    <text evidence="1">Belongs to the ARG7 family.</text>
</comment>
<dbReference type="PANTHER" id="PTHR31929">
    <property type="entry name" value="SAUR-LIKE AUXIN-RESPONSIVE PROTEIN FAMILY-RELATED"/>
    <property type="match status" value="1"/>
</dbReference>
<keyword evidence="3" id="KW-1185">Reference proteome</keyword>
<dbReference type="EMBL" id="JBBNAE010000007">
    <property type="protein sequence ID" value="KAK9109006.1"/>
    <property type="molecule type" value="Genomic_DNA"/>
</dbReference>
<organism evidence="2 3">
    <name type="scientific">Stephania japonica</name>
    <dbReference type="NCBI Taxonomy" id="461633"/>
    <lineage>
        <taxon>Eukaryota</taxon>
        <taxon>Viridiplantae</taxon>
        <taxon>Streptophyta</taxon>
        <taxon>Embryophyta</taxon>
        <taxon>Tracheophyta</taxon>
        <taxon>Spermatophyta</taxon>
        <taxon>Magnoliopsida</taxon>
        <taxon>Ranunculales</taxon>
        <taxon>Menispermaceae</taxon>
        <taxon>Menispermoideae</taxon>
        <taxon>Cissampelideae</taxon>
        <taxon>Stephania</taxon>
    </lineage>
</organism>
<sequence>MLEEHKRTPITYLSHPSFQDLLNQAEEVFGFNHPMGGLIIPCSEEAFITLANLLNVSLEGTQLFFFFF</sequence>
<evidence type="ECO:0000313" key="3">
    <source>
        <dbReference type="Proteomes" id="UP001417504"/>
    </source>
</evidence>
<gene>
    <name evidence="2" type="ORF">Sjap_017066</name>
</gene>
<name>A0AAP0I5J5_9MAGN</name>
<accession>A0AAP0I5J5</accession>
<proteinExistence type="inferred from homology"/>
<dbReference type="AlphaFoldDB" id="A0AAP0I5J5"/>
<evidence type="ECO:0000256" key="1">
    <source>
        <dbReference type="ARBA" id="ARBA00006974"/>
    </source>
</evidence>
<dbReference type="GO" id="GO:0009733">
    <property type="term" value="P:response to auxin"/>
    <property type="evidence" value="ECO:0007669"/>
    <property type="project" value="InterPro"/>
</dbReference>
<comment type="caution">
    <text evidence="2">The sequence shown here is derived from an EMBL/GenBank/DDBJ whole genome shotgun (WGS) entry which is preliminary data.</text>
</comment>
<dbReference type="Pfam" id="PF02519">
    <property type="entry name" value="Auxin_inducible"/>
    <property type="match status" value="1"/>
</dbReference>
<evidence type="ECO:0000313" key="2">
    <source>
        <dbReference type="EMBL" id="KAK9109006.1"/>
    </source>
</evidence>
<protein>
    <recommendedName>
        <fullName evidence="4">Small auxin up regulated protein</fullName>
    </recommendedName>
</protein>
<evidence type="ECO:0008006" key="4">
    <source>
        <dbReference type="Google" id="ProtNLM"/>
    </source>
</evidence>
<dbReference type="InterPro" id="IPR003676">
    <property type="entry name" value="SAUR_fam"/>
</dbReference>
<reference evidence="2 3" key="1">
    <citation type="submission" date="2024-01" db="EMBL/GenBank/DDBJ databases">
        <title>Genome assemblies of Stephania.</title>
        <authorList>
            <person name="Yang L."/>
        </authorList>
    </citation>
    <scope>NUCLEOTIDE SEQUENCE [LARGE SCALE GENOMIC DNA]</scope>
    <source>
        <strain evidence="2">QJT</strain>
        <tissue evidence="2">Leaf</tissue>
    </source>
</reference>
<dbReference type="Proteomes" id="UP001417504">
    <property type="component" value="Unassembled WGS sequence"/>
</dbReference>